<dbReference type="InterPro" id="IPR001650">
    <property type="entry name" value="Helicase_C-like"/>
</dbReference>
<dbReference type="CDD" id="cd18793">
    <property type="entry name" value="SF2_C_SNF"/>
    <property type="match status" value="1"/>
</dbReference>
<dbReference type="AlphaFoldDB" id="A0A9Q1D280"/>
<dbReference type="InterPro" id="IPR000330">
    <property type="entry name" value="SNF2_N"/>
</dbReference>
<evidence type="ECO:0000259" key="18">
    <source>
        <dbReference type="PROSITE" id="PS51194"/>
    </source>
</evidence>
<evidence type="ECO:0000256" key="13">
    <source>
        <dbReference type="ARBA" id="ARBA00074084"/>
    </source>
</evidence>
<evidence type="ECO:0000256" key="12">
    <source>
        <dbReference type="ARBA" id="ARBA00048778"/>
    </source>
</evidence>
<accession>A0A9Q1D280</accession>
<dbReference type="Gene3D" id="3.40.50.10810">
    <property type="entry name" value="Tandem AAA-ATPase domain"/>
    <property type="match status" value="1"/>
</dbReference>
<keyword evidence="11" id="KW-0539">Nucleus</keyword>
<keyword evidence="6" id="KW-0227">DNA damage</keyword>
<dbReference type="GO" id="GO:0005694">
    <property type="term" value="C:chromosome"/>
    <property type="evidence" value="ECO:0007669"/>
    <property type="project" value="UniProtKB-SubCell"/>
</dbReference>
<comment type="similarity">
    <text evidence="3">Belongs to the SNF2/RAD54 helicase family.</text>
</comment>
<dbReference type="Gene3D" id="3.40.220.10">
    <property type="entry name" value="Leucine Aminopeptidase, subunit E, domain 1"/>
    <property type="match status" value="1"/>
</dbReference>
<evidence type="ECO:0000313" key="19">
    <source>
        <dbReference type="EMBL" id="KAJ8255959.1"/>
    </source>
</evidence>
<dbReference type="FunFam" id="3.40.50.300:FF:001488">
    <property type="entry name" value="Putative helicase CHR10"/>
    <property type="match status" value="1"/>
</dbReference>
<evidence type="ECO:0000259" key="16">
    <source>
        <dbReference type="PROSITE" id="PS51154"/>
    </source>
</evidence>
<dbReference type="GO" id="GO:0016787">
    <property type="term" value="F:hydrolase activity"/>
    <property type="evidence" value="ECO:0007669"/>
    <property type="project" value="UniProtKB-KW"/>
</dbReference>
<evidence type="ECO:0000256" key="6">
    <source>
        <dbReference type="ARBA" id="ARBA00022763"/>
    </source>
</evidence>
<comment type="caution">
    <text evidence="19">The sequence shown here is derived from an EMBL/GenBank/DDBJ whole genome shotgun (WGS) entry which is preliminary data.</text>
</comment>
<evidence type="ECO:0000256" key="5">
    <source>
        <dbReference type="ARBA" id="ARBA00022741"/>
    </source>
</evidence>
<dbReference type="InterPro" id="IPR002589">
    <property type="entry name" value="Macro_dom"/>
</dbReference>
<dbReference type="PROSITE" id="PS51194">
    <property type="entry name" value="HELICASE_CTER"/>
    <property type="match status" value="1"/>
</dbReference>
<feature type="compositionally biased region" description="Gly residues" evidence="14">
    <location>
        <begin position="914"/>
        <end position="939"/>
    </location>
</feature>
<dbReference type="EMBL" id="JAFJMO010000015">
    <property type="protein sequence ID" value="KAJ8255959.1"/>
    <property type="molecule type" value="Genomic_DNA"/>
</dbReference>
<dbReference type="CDD" id="cd18006">
    <property type="entry name" value="DEXHc_CHD1L"/>
    <property type="match status" value="1"/>
</dbReference>
<keyword evidence="5" id="KW-0547">Nucleotide-binding</keyword>
<dbReference type="Pfam" id="PF00176">
    <property type="entry name" value="SNF2-rel_dom"/>
    <property type="match status" value="1"/>
</dbReference>
<dbReference type="Gene3D" id="3.40.50.10190">
    <property type="entry name" value="BRCT domain"/>
    <property type="match status" value="1"/>
</dbReference>
<comment type="subcellular location">
    <subcellularLocation>
        <location evidence="2">Chromosome</location>
    </subcellularLocation>
    <subcellularLocation>
        <location evidence="1">Nucleus</location>
    </subcellularLocation>
</comment>
<keyword evidence="8" id="KW-0067">ATP-binding</keyword>
<dbReference type="InterPro" id="IPR049730">
    <property type="entry name" value="SNF2/RAD54-like_C"/>
</dbReference>
<dbReference type="PROSITE" id="PS50172">
    <property type="entry name" value="BRCT"/>
    <property type="match status" value="1"/>
</dbReference>
<dbReference type="SMART" id="SM00487">
    <property type="entry name" value="DEXDc"/>
    <property type="match status" value="1"/>
</dbReference>
<dbReference type="GO" id="GO:0005524">
    <property type="term" value="F:ATP binding"/>
    <property type="evidence" value="ECO:0007669"/>
    <property type="project" value="UniProtKB-KW"/>
</dbReference>
<dbReference type="Proteomes" id="UP001152803">
    <property type="component" value="Unassembled WGS sequence"/>
</dbReference>
<feature type="domain" description="Helicase C-terminal" evidence="18">
    <location>
        <begin position="375"/>
        <end position="529"/>
    </location>
</feature>
<sequence>MELRLPRPAVFGAAFQASLNASANISILKKTNSSIMSSFPWNTTRSTPDKDNIELTENDLIKWGLTGIQLRRYQLDGVKWLAECLETQEGCILGDEMGLGKTCQTISLLVYSRGALGYEGPFLILCPLSVMENWREEMERFAPGLSVLCYKGDKEKRAELQRDLNAGHRFHVLLTTYELCLNDASFLKRWKWKVLVVDEAHRLKNQNSLLRRALTEFSVRFRVLLTGTPVQNSLQEVYSLLSFIQPPVFPEDRAEDFVSTYANVQNEPALATELHGVLQPFLLRRVKAEVALELPRKTELLVYHGLSALQKRYYKAILMKDLDAFESEQGSRTRLLNILMQLRKCVNHPYLFDGVEPEPFEMGEHLVEASGKLRLLDSMLEVLHKGGHRVLLFSQMTRVLDILQDYMEYRGYSYERLDGSVRGEERNLAIKNFSSKDVFIFLLSTKAGGVGMNLTAADTVIFMDSDFNPQNDLQAAARAHRIGQTRAVKVIRLLGRDTVEEIVYRRAASKLRLTNTVIEEGRFSLLDQAQSAAAGLQLSEILKFGVDKLLASEESSVQDVDLGLILGQSRDGRWLTEEDPAPPAEEEEDPDTDDQTHMYLFEGRDYSKDPSSEDESRFRQLLEEQLGQRAGGGKEGPALRHKAGVSLCGPLATPGRRKRPLSEEELELRKERRREAAAKRAKLQEERRRAKEEAQHQKKMAWWDSRGYRSLCVPSEGSEEEEEEDDDLSVSSTDSDHTAIRYVLGDVTHPQAAREDAIIVHCVDDSGRWGRGGLFTALEVRTDEARKQYELAGKMEDLDLGHVLLFPIDDKQSRLDGRDFLALVVAQQRDHSNRLSGIKLSALEEGLKKIHRAAKKRKASVHLPRIGHATKGFNWYGTERLIRKHLASRGIPTSIYYYSSKAASSRSSTSAASGSGGSTRGAGAGTSGGGAGTRGGGPGVSAESSCPSLASFMSAVHVFFYNMAASERKSLARYLITYPFKTEAVIHAPNFERMQNGSSEQNLYTELEGSHRELHSVRGVPWATYDGDEEELMSADVTHIVAEVESPIHTQELKDLLRGYPQVLPVQKAWLEACFSKQRKVDTTKYLLDLN</sequence>
<dbReference type="InterPro" id="IPR043472">
    <property type="entry name" value="Macro_dom-like"/>
</dbReference>
<keyword evidence="4" id="KW-0158">Chromosome</keyword>
<dbReference type="SUPFAM" id="SSF52113">
    <property type="entry name" value="BRCT domain"/>
    <property type="match status" value="1"/>
</dbReference>
<feature type="domain" description="Macro" evidence="16">
    <location>
        <begin position="727"/>
        <end position="904"/>
    </location>
</feature>
<keyword evidence="9" id="KW-0175">Coiled coil</keyword>
<dbReference type="Pfam" id="PF00271">
    <property type="entry name" value="Helicase_C"/>
    <property type="match status" value="1"/>
</dbReference>
<feature type="region of interest" description="Disordered" evidence="14">
    <location>
        <begin position="571"/>
        <end position="595"/>
    </location>
</feature>
<gene>
    <name evidence="19" type="ORF">COCON_G00198230</name>
</gene>
<feature type="compositionally biased region" description="Acidic residues" evidence="14">
    <location>
        <begin position="717"/>
        <end position="728"/>
    </location>
</feature>
<dbReference type="FunFam" id="3.40.220.10:FF:000004">
    <property type="entry name" value="chromodomain-helicase-DNA-binding protein 1-like isoform X1"/>
    <property type="match status" value="1"/>
</dbReference>
<evidence type="ECO:0000256" key="4">
    <source>
        <dbReference type="ARBA" id="ARBA00022454"/>
    </source>
</evidence>
<evidence type="ECO:0000256" key="8">
    <source>
        <dbReference type="ARBA" id="ARBA00022840"/>
    </source>
</evidence>
<feature type="region of interest" description="Disordered" evidence="14">
    <location>
        <begin position="908"/>
        <end position="940"/>
    </location>
</feature>
<keyword evidence="10" id="KW-0234">DNA repair</keyword>
<dbReference type="SMART" id="SM00490">
    <property type="entry name" value="HELICc"/>
    <property type="match status" value="1"/>
</dbReference>
<evidence type="ECO:0000256" key="2">
    <source>
        <dbReference type="ARBA" id="ARBA00004286"/>
    </source>
</evidence>
<evidence type="ECO:0000256" key="3">
    <source>
        <dbReference type="ARBA" id="ARBA00007025"/>
    </source>
</evidence>
<dbReference type="PROSITE" id="PS51154">
    <property type="entry name" value="MACRO"/>
    <property type="match status" value="1"/>
</dbReference>
<evidence type="ECO:0000256" key="1">
    <source>
        <dbReference type="ARBA" id="ARBA00004123"/>
    </source>
</evidence>
<dbReference type="FunFam" id="3.40.50.10810:FF:000037">
    <property type="entry name" value="chromodomain-helicase-DNA-binding protein 1-like isoform X1"/>
    <property type="match status" value="1"/>
</dbReference>
<dbReference type="SUPFAM" id="SSF52949">
    <property type="entry name" value="Macro domain-like"/>
    <property type="match status" value="1"/>
</dbReference>
<dbReference type="Gene3D" id="3.40.50.300">
    <property type="entry name" value="P-loop containing nucleotide triphosphate hydrolases"/>
    <property type="match status" value="1"/>
</dbReference>
<evidence type="ECO:0000256" key="10">
    <source>
        <dbReference type="ARBA" id="ARBA00023204"/>
    </source>
</evidence>
<organism evidence="19 20">
    <name type="scientific">Conger conger</name>
    <name type="common">Conger eel</name>
    <name type="synonym">Muraena conger</name>
    <dbReference type="NCBI Taxonomy" id="82655"/>
    <lineage>
        <taxon>Eukaryota</taxon>
        <taxon>Metazoa</taxon>
        <taxon>Chordata</taxon>
        <taxon>Craniata</taxon>
        <taxon>Vertebrata</taxon>
        <taxon>Euteleostomi</taxon>
        <taxon>Actinopterygii</taxon>
        <taxon>Neopterygii</taxon>
        <taxon>Teleostei</taxon>
        <taxon>Anguilliformes</taxon>
        <taxon>Congridae</taxon>
        <taxon>Conger</taxon>
    </lineage>
</organism>
<dbReference type="PANTHER" id="PTHR47157:SF1">
    <property type="entry name" value="CHROMODOMAIN-HELICASE-DNA-BINDING PROTEIN 1-LIKE"/>
    <property type="match status" value="1"/>
</dbReference>
<name>A0A9Q1D280_CONCO</name>
<dbReference type="SUPFAM" id="SSF52540">
    <property type="entry name" value="P-loop containing nucleoside triphosphate hydrolases"/>
    <property type="match status" value="2"/>
</dbReference>
<feature type="domain" description="Helicase ATP-binding" evidence="17">
    <location>
        <begin position="82"/>
        <end position="247"/>
    </location>
</feature>
<feature type="domain" description="BRCT" evidence="15">
    <location>
        <begin position="1030"/>
        <end position="1088"/>
    </location>
</feature>
<keyword evidence="7" id="KW-0378">Hydrolase</keyword>
<dbReference type="GO" id="GO:0003678">
    <property type="term" value="F:DNA helicase activity"/>
    <property type="evidence" value="ECO:0007669"/>
    <property type="project" value="InterPro"/>
</dbReference>
<dbReference type="InterPro" id="IPR038718">
    <property type="entry name" value="SNF2-like_sf"/>
</dbReference>
<keyword evidence="20" id="KW-1185">Reference proteome</keyword>
<feature type="compositionally biased region" description="Acidic residues" evidence="14">
    <location>
        <begin position="577"/>
        <end position="593"/>
    </location>
</feature>
<reference evidence="19" key="1">
    <citation type="journal article" date="2023" name="Science">
        <title>Genome structures resolve the early diversification of teleost fishes.</title>
        <authorList>
            <person name="Parey E."/>
            <person name="Louis A."/>
            <person name="Montfort J."/>
            <person name="Bouchez O."/>
            <person name="Roques C."/>
            <person name="Iampietro C."/>
            <person name="Lluch J."/>
            <person name="Castinel A."/>
            <person name="Donnadieu C."/>
            <person name="Desvignes T."/>
            <person name="Floi Bucao C."/>
            <person name="Jouanno E."/>
            <person name="Wen M."/>
            <person name="Mejri S."/>
            <person name="Dirks R."/>
            <person name="Jansen H."/>
            <person name="Henkel C."/>
            <person name="Chen W.J."/>
            <person name="Zahm M."/>
            <person name="Cabau C."/>
            <person name="Klopp C."/>
            <person name="Thompson A.W."/>
            <person name="Robinson-Rechavi M."/>
            <person name="Braasch I."/>
            <person name="Lecointre G."/>
            <person name="Bobe J."/>
            <person name="Postlethwait J.H."/>
            <person name="Berthelot C."/>
            <person name="Roest Crollius H."/>
            <person name="Guiguen Y."/>
        </authorList>
    </citation>
    <scope>NUCLEOTIDE SEQUENCE</scope>
    <source>
        <strain evidence="19">Concon-B</strain>
    </source>
</reference>
<proteinExistence type="inferred from homology"/>
<dbReference type="GO" id="GO:0006338">
    <property type="term" value="P:chromatin remodeling"/>
    <property type="evidence" value="ECO:0007669"/>
    <property type="project" value="InterPro"/>
</dbReference>
<dbReference type="InterPro" id="IPR027417">
    <property type="entry name" value="P-loop_NTPase"/>
</dbReference>
<comment type="catalytic activity">
    <reaction evidence="12">
        <text>ATP + H2O = ADP + phosphate + H(+)</text>
        <dbReference type="Rhea" id="RHEA:13065"/>
        <dbReference type="ChEBI" id="CHEBI:15377"/>
        <dbReference type="ChEBI" id="CHEBI:15378"/>
        <dbReference type="ChEBI" id="CHEBI:30616"/>
        <dbReference type="ChEBI" id="CHEBI:43474"/>
        <dbReference type="ChEBI" id="CHEBI:456216"/>
    </reaction>
    <physiologicalReaction direction="left-to-right" evidence="12">
        <dbReference type="Rhea" id="RHEA:13066"/>
    </physiologicalReaction>
</comment>
<dbReference type="InterPro" id="IPR001357">
    <property type="entry name" value="BRCT_dom"/>
</dbReference>
<evidence type="ECO:0000256" key="11">
    <source>
        <dbReference type="ARBA" id="ARBA00023242"/>
    </source>
</evidence>
<evidence type="ECO:0000256" key="14">
    <source>
        <dbReference type="SAM" id="MobiDB-lite"/>
    </source>
</evidence>
<evidence type="ECO:0000259" key="17">
    <source>
        <dbReference type="PROSITE" id="PS51192"/>
    </source>
</evidence>
<dbReference type="InterPro" id="IPR014001">
    <property type="entry name" value="Helicase_ATP-bd"/>
</dbReference>
<dbReference type="InterPro" id="IPR031053">
    <property type="entry name" value="ALC1"/>
</dbReference>
<dbReference type="PANTHER" id="PTHR47157">
    <property type="entry name" value="CHROMODOMAIN-HELICASE-DNA-BINDING PROTEIN 1-LIKE"/>
    <property type="match status" value="1"/>
</dbReference>
<dbReference type="CDD" id="cd03331">
    <property type="entry name" value="Macro_Poa1p-like_SNF2"/>
    <property type="match status" value="1"/>
</dbReference>
<dbReference type="GO" id="GO:0005634">
    <property type="term" value="C:nucleus"/>
    <property type="evidence" value="ECO:0007669"/>
    <property type="project" value="UniProtKB-SubCell"/>
</dbReference>
<dbReference type="PROSITE" id="PS51192">
    <property type="entry name" value="HELICASE_ATP_BIND_1"/>
    <property type="match status" value="1"/>
</dbReference>
<feature type="compositionally biased region" description="Basic and acidic residues" evidence="14">
    <location>
        <begin position="667"/>
        <end position="696"/>
    </location>
</feature>
<evidence type="ECO:0000256" key="7">
    <source>
        <dbReference type="ARBA" id="ARBA00022801"/>
    </source>
</evidence>
<dbReference type="GO" id="GO:0006281">
    <property type="term" value="P:DNA repair"/>
    <property type="evidence" value="ECO:0007669"/>
    <property type="project" value="UniProtKB-KW"/>
</dbReference>
<dbReference type="OrthoDB" id="5857104at2759"/>
<evidence type="ECO:0000256" key="9">
    <source>
        <dbReference type="ARBA" id="ARBA00023054"/>
    </source>
</evidence>
<dbReference type="InterPro" id="IPR036420">
    <property type="entry name" value="BRCT_dom_sf"/>
</dbReference>
<evidence type="ECO:0000313" key="20">
    <source>
        <dbReference type="Proteomes" id="UP001152803"/>
    </source>
</evidence>
<evidence type="ECO:0000259" key="15">
    <source>
        <dbReference type="PROSITE" id="PS50172"/>
    </source>
</evidence>
<protein>
    <recommendedName>
        <fullName evidence="13">Chromodomain-helicase-DNA-binding protein 1-like</fullName>
    </recommendedName>
</protein>
<feature type="region of interest" description="Disordered" evidence="14">
    <location>
        <begin position="713"/>
        <end position="733"/>
    </location>
</feature>
<feature type="region of interest" description="Disordered" evidence="14">
    <location>
        <begin position="628"/>
        <end position="696"/>
    </location>
</feature>